<keyword evidence="6" id="KW-0851">Voltage-gated channel</keyword>
<dbReference type="InterPro" id="IPR028325">
    <property type="entry name" value="VG_K_chnl"/>
</dbReference>
<keyword evidence="3" id="KW-0633">Potassium transport</keyword>
<feature type="transmembrane region" description="Helical" evidence="13">
    <location>
        <begin position="96"/>
        <end position="117"/>
    </location>
</feature>
<evidence type="ECO:0000256" key="8">
    <source>
        <dbReference type="ARBA" id="ARBA00022989"/>
    </source>
</evidence>
<dbReference type="InterPro" id="IPR027359">
    <property type="entry name" value="Volt_channel_dom_sf"/>
</dbReference>
<keyword evidence="7" id="KW-0630">Potassium</keyword>
<feature type="region of interest" description="Disordered" evidence="12">
    <location>
        <begin position="315"/>
        <end position="347"/>
    </location>
</feature>
<proteinExistence type="predicted"/>
<keyword evidence="11" id="KW-0407">Ion channel</keyword>
<dbReference type="PANTHER" id="PTHR11537">
    <property type="entry name" value="VOLTAGE-GATED POTASSIUM CHANNEL"/>
    <property type="match status" value="1"/>
</dbReference>
<dbReference type="Gene3D" id="1.20.120.350">
    <property type="entry name" value="Voltage-gated potassium channels. Chain C"/>
    <property type="match status" value="1"/>
</dbReference>
<feature type="compositionally biased region" description="Polar residues" evidence="12">
    <location>
        <begin position="399"/>
        <end position="408"/>
    </location>
</feature>
<reference evidence="15 16" key="1">
    <citation type="journal article" name="Sci. Rep.">
        <title>Telomere-to-telomere assembled and centromere annotated genomes of the two main subspecies of the button mushroom Agaricus bisporus reveal especially polymorphic chromosome ends.</title>
        <authorList>
            <person name="Sonnenberg A.S.M."/>
            <person name="Sedaghat-Telgerd N."/>
            <person name="Lavrijssen B."/>
            <person name="Ohm R.A."/>
            <person name="Hendrickx P.M."/>
            <person name="Scholtmeijer K."/>
            <person name="Baars J.J.P."/>
            <person name="van Peer A."/>
        </authorList>
    </citation>
    <scope>NUCLEOTIDE SEQUENCE [LARGE SCALE GENOMIC DNA]</scope>
    <source>
        <strain evidence="15 16">H119_p4</strain>
    </source>
</reference>
<evidence type="ECO:0000256" key="13">
    <source>
        <dbReference type="SAM" id="Phobius"/>
    </source>
</evidence>
<evidence type="ECO:0000256" key="5">
    <source>
        <dbReference type="ARBA" id="ARBA00022826"/>
    </source>
</evidence>
<evidence type="ECO:0000256" key="12">
    <source>
        <dbReference type="SAM" id="MobiDB-lite"/>
    </source>
</evidence>
<feature type="compositionally biased region" description="Gly residues" evidence="12">
    <location>
        <begin position="317"/>
        <end position="326"/>
    </location>
</feature>
<evidence type="ECO:0000256" key="6">
    <source>
        <dbReference type="ARBA" id="ARBA00022882"/>
    </source>
</evidence>
<evidence type="ECO:0000313" key="16">
    <source>
        <dbReference type="Proteomes" id="UP000629468"/>
    </source>
</evidence>
<comment type="subcellular location">
    <subcellularLocation>
        <location evidence="1">Membrane</location>
        <topology evidence="1">Multi-pass membrane protein</topology>
    </subcellularLocation>
</comment>
<dbReference type="Pfam" id="PF00520">
    <property type="entry name" value="Ion_trans"/>
    <property type="match status" value="1"/>
</dbReference>
<evidence type="ECO:0000256" key="3">
    <source>
        <dbReference type="ARBA" id="ARBA00022538"/>
    </source>
</evidence>
<keyword evidence="10 13" id="KW-0472">Membrane</keyword>
<feature type="region of interest" description="Disordered" evidence="12">
    <location>
        <begin position="388"/>
        <end position="408"/>
    </location>
</feature>
<feature type="region of interest" description="Disordered" evidence="12">
    <location>
        <begin position="276"/>
        <end position="298"/>
    </location>
</feature>
<protein>
    <recommendedName>
        <fullName evidence="14">Ion transport domain-containing protein</fullName>
    </recommendedName>
</protein>
<evidence type="ECO:0000256" key="11">
    <source>
        <dbReference type="ARBA" id="ARBA00023303"/>
    </source>
</evidence>
<dbReference type="EMBL" id="JABXXO010000010">
    <property type="protein sequence ID" value="KAF7768372.1"/>
    <property type="molecule type" value="Genomic_DNA"/>
</dbReference>
<dbReference type="Gene3D" id="1.10.287.70">
    <property type="match status" value="1"/>
</dbReference>
<accession>A0A8H7C7E6</accession>
<evidence type="ECO:0000259" key="14">
    <source>
        <dbReference type="Pfam" id="PF00520"/>
    </source>
</evidence>
<feature type="transmembrane region" description="Helical" evidence="13">
    <location>
        <begin position="170"/>
        <end position="191"/>
    </location>
</feature>
<keyword evidence="2" id="KW-0813">Transport</keyword>
<evidence type="ECO:0000256" key="7">
    <source>
        <dbReference type="ARBA" id="ARBA00022958"/>
    </source>
</evidence>
<evidence type="ECO:0000256" key="9">
    <source>
        <dbReference type="ARBA" id="ARBA00023065"/>
    </source>
</evidence>
<evidence type="ECO:0000313" key="15">
    <source>
        <dbReference type="EMBL" id="KAF7768372.1"/>
    </source>
</evidence>
<name>A0A8H7C7E6_AGABI</name>
<dbReference type="GO" id="GO:0005249">
    <property type="term" value="F:voltage-gated potassium channel activity"/>
    <property type="evidence" value="ECO:0007669"/>
    <property type="project" value="InterPro"/>
</dbReference>
<evidence type="ECO:0000256" key="1">
    <source>
        <dbReference type="ARBA" id="ARBA00004141"/>
    </source>
</evidence>
<feature type="transmembrane region" description="Helical" evidence="13">
    <location>
        <begin position="65"/>
        <end position="84"/>
    </location>
</feature>
<organism evidence="15 16">
    <name type="scientific">Agaricus bisporus var. burnettii</name>
    <dbReference type="NCBI Taxonomy" id="192524"/>
    <lineage>
        <taxon>Eukaryota</taxon>
        <taxon>Fungi</taxon>
        <taxon>Dikarya</taxon>
        <taxon>Basidiomycota</taxon>
        <taxon>Agaricomycotina</taxon>
        <taxon>Agaricomycetes</taxon>
        <taxon>Agaricomycetidae</taxon>
        <taxon>Agaricales</taxon>
        <taxon>Agaricineae</taxon>
        <taxon>Agaricaceae</taxon>
        <taxon>Agaricus</taxon>
    </lineage>
</organism>
<keyword evidence="5" id="KW-0631">Potassium channel</keyword>
<dbReference type="InterPro" id="IPR005821">
    <property type="entry name" value="Ion_trans_dom"/>
</dbReference>
<dbReference type="GO" id="GO:0008076">
    <property type="term" value="C:voltage-gated potassium channel complex"/>
    <property type="evidence" value="ECO:0007669"/>
    <property type="project" value="InterPro"/>
</dbReference>
<comment type="caution">
    <text evidence="15">The sequence shown here is derived from an EMBL/GenBank/DDBJ whole genome shotgun (WGS) entry which is preliminary data.</text>
</comment>
<evidence type="ECO:0000256" key="2">
    <source>
        <dbReference type="ARBA" id="ARBA00022448"/>
    </source>
</evidence>
<keyword evidence="4 13" id="KW-0812">Transmembrane</keyword>
<dbReference type="GO" id="GO:0001508">
    <property type="term" value="P:action potential"/>
    <property type="evidence" value="ECO:0007669"/>
    <property type="project" value="TreeGrafter"/>
</dbReference>
<dbReference type="AlphaFoldDB" id="A0A8H7C7E6"/>
<feature type="transmembrane region" description="Helical" evidence="13">
    <location>
        <begin position="34"/>
        <end position="53"/>
    </location>
</feature>
<dbReference type="FunFam" id="1.10.287.70:FF:000097">
    <property type="entry name" value="Potassium voltage-gated channel subfamily G member 3"/>
    <property type="match status" value="1"/>
</dbReference>
<feature type="transmembrane region" description="Helical" evidence="13">
    <location>
        <begin position="244"/>
        <end position="265"/>
    </location>
</feature>
<dbReference type="PANTHER" id="PTHR11537:SF254">
    <property type="entry name" value="POTASSIUM VOLTAGE-GATED CHANNEL PROTEIN SHAB"/>
    <property type="match status" value="1"/>
</dbReference>
<keyword evidence="8 13" id="KW-1133">Transmembrane helix</keyword>
<dbReference type="PRINTS" id="PR00169">
    <property type="entry name" value="KCHANNEL"/>
</dbReference>
<dbReference type="SUPFAM" id="SSF81324">
    <property type="entry name" value="Voltage-gated potassium channels"/>
    <property type="match status" value="1"/>
</dbReference>
<gene>
    <name evidence="15" type="ORF">Agabi119p4_7615</name>
</gene>
<dbReference type="Proteomes" id="UP000629468">
    <property type="component" value="Unassembled WGS sequence"/>
</dbReference>
<feature type="transmembrane region" description="Helical" evidence="13">
    <location>
        <begin position="211"/>
        <end position="232"/>
    </location>
</feature>
<sequence>MSIGDDPVFESIKPGWKHTLFALLERPTSSPAALLLYAVSTGLIIFSAIVTVLETVPAFHSISNRIWFGIETSFVALFTVEYIARCIAWSPTWMTLFKWMFSFFGIVDVLAVLPYYIELLLQKDTSILFRFSILRMFRLLRVFRPFRYSNTILLTIEIMFLSVRRSQHALLAILFFVIMILTVFSTLLYFIERGTWDETLQTFINYDGDPSQFSSIPAAGWFVIVTITTVGYGEITPRSFWGQLVTVPILFCGLLLISLPSFVLGREFSLVYERMTSQQEQRRENNEDGNEENGPDDITTQNHLLYALSPLIPPARSGGGGGGGGGSRRHPMPTTPTSTSTPTNGDLSNLKLAQNQTELSRQISELAATVEVQGRLLKRLVTVLDVEDPSGERELNGKGKQTQFGPVR</sequence>
<evidence type="ECO:0000256" key="10">
    <source>
        <dbReference type="ARBA" id="ARBA00023136"/>
    </source>
</evidence>
<feature type="domain" description="Ion transport" evidence="14">
    <location>
        <begin position="39"/>
        <end position="274"/>
    </location>
</feature>
<evidence type="ECO:0000256" key="4">
    <source>
        <dbReference type="ARBA" id="ARBA00022692"/>
    </source>
</evidence>
<keyword evidence="9" id="KW-0406">Ion transport</keyword>